<dbReference type="RefSeq" id="WP_072985281.1">
    <property type="nucleotide sequence ID" value="NZ_FQZB01000004.1"/>
</dbReference>
<dbReference type="OrthoDB" id="9809205at2"/>
<evidence type="ECO:0000256" key="3">
    <source>
        <dbReference type="ARBA" id="ARBA00022741"/>
    </source>
</evidence>
<keyword evidence="7" id="KW-1185">Reference proteome</keyword>
<dbReference type="GO" id="GO:0016887">
    <property type="term" value="F:ATP hydrolysis activity"/>
    <property type="evidence" value="ECO:0007669"/>
    <property type="project" value="InterPro"/>
</dbReference>
<dbReference type="PANTHER" id="PTHR43335">
    <property type="entry name" value="ABC TRANSPORTER, ATP-BINDING PROTEIN"/>
    <property type="match status" value="1"/>
</dbReference>
<evidence type="ECO:0000256" key="2">
    <source>
        <dbReference type="ARBA" id="ARBA00022448"/>
    </source>
</evidence>
<proteinExistence type="inferred from homology"/>
<protein>
    <submittedName>
        <fullName evidence="6">ABC-2 type transport system ATP-binding protein</fullName>
    </submittedName>
</protein>
<gene>
    <name evidence="6" type="ORF">SAMN02745163_00698</name>
</gene>
<dbReference type="AlphaFoldDB" id="A0A1M6DE35"/>
<dbReference type="EMBL" id="FQZB01000004">
    <property type="protein sequence ID" value="SHI71311.1"/>
    <property type="molecule type" value="Genomic_DNA"/>
</dbReference>
<keyword evidence="3" id="KW-0547">Nucleotide-binding</keyword>
<dbReference type="Proteomes" id="UP000184310">
    <property type="component" value="Unassembled WGS sequence"/>
</dbReference>
<reference evidence="6 7" key="1">
    <citation type="submission" date="2016-11" db="EMBL/GenBank/DDBJ databases">
        <authorList>
            <person name="Jaros S."/>
            <person name="Januszkiewicz K."/>
            <person name="Wedrychowicz H."/>
        </authorList>
    </citation>
    <scope>NUCLEOTIDE SEQUENCE [LARGE SCALE GENOMIC DNA]</scope>
    <source>
        <strain evidence="6 7">DSM 21758</strain>
    </source>
</reference>
<dbReference type="InterPro" id="IPR027417">
    <property type="entry name" value="P-loop_NTPase"/>
</dbReference>
<evidence type="ECO:0000256" key="1">
    <source>
        <dbReference type="ARBA" id="ARBA00005417"/>
    </source>
</evidence>
<dbReference type="InterPro" id="IPR003439">
    <property type="entry name" value="ABC_transporter-like_ATP-bd"/>
</dbReference>
<sequence>MDSIILRTFGVTKAYKNSNVLDGINMSIRRGQIYGLIGLNGAGKTTLMRVISGLVTNYNGNIELFGESNVEKIQKERSRMGCLIETPAPYYYKTVYENLEIERLHKGIPGKECIEKVLKLVDLVDFKDKKIKNLSVGTKQRVGIAMALLGDPEFLILDEPINGLDPVWIIEIRELLKRLNKEVGVTILISSHILEELHQLANCYGIIHKGKLIEQITDKELDEKCKKFLHIKVDNIPNATVILNTKLKTSNFTVLPNNIIKLHDYVDNSGTVAKLLFSEGIIVEEIMPMGDSLESYFSKVIGGVLDD</sequence>
<dbReference type="SUPFAM" id="SSF52540">
    <property type="entry name" value="P-loop containing nucleoside triphosphate hydrolases"/>
    <property type="match status" value="1"/>
</dbReference>
<comment type="similarity">
    <text evidence="1">Belongs to the ABC transporter superfamily.</text>
</comment>
<dbReference type="STRING" id="1121302.SAMN02745163_00698"/>
<dbReference type="Pfam" id="PF00005">
    <property type="entry name" value="ABC_tran"/>
    <property type="match status" value="1"/>
</dbReference>
<dbReference type="InterPro" id="IPR003593">
    <property type="entry name" value="AAA+_ATPase"/>
</dbReference>
<evidence type="ECO:0000256" key="4">
    <source>
        <dbReference type="ARBA" id="ARBA00022840"/>
    </source>
</evidence>
<dbReference type="PANTHER" id="PTHR43335:SF8">
    <property type="entry name" value="ABC TRANSPORTER, ATP-BINDING PROTEIN"/>
    <property type="match status" value="1"/>
</dbReference>
<dbReference type="SMART" id="SM00382">
    <property type="entry name" value="AAA"/>
    <property type="match status" value="1"/>
</dbReference>
<accession>A0A1M6DE35</accession>
<evidence type="ECO:0000313" key="6">
    <source>
        <dbReference type="EMBL" id="SHI71311.1"/>
    </source>
</evidence>
<feature type="domain" description="ABC transporter" evidence="5">
    <location>
        <begin position="6"/>
        <end position="234"/>
    </location>
</feature>
<organism evidence="6 7">
    <name type="scientific">Clostridium cavendishii DSM 21758</name>
    <dbReference type="NCBI Taxonomy" id="1121302"/>
    <lineage>
        <taxon>Bacteria</taxon>
        <taxon>Bacillati</taxon>
        <taxon>Bacillota</taxon>
        <taxon>Clostridia</taxon>
        <taxon>Eubacteriales</taxon>
        <taxon>Clostridiaceae</taxon>
        <taxon>Clostridium</taxon>
    </lineage>
</organism>
<evidence type="ECO:0000313" key="7">
    <source>
        <dbReference type="Proteomes" id="UP000184310"/>
    </source>
</evidence>
<dbReference type="Gene3D" id="3.40.50.300">
    <property type="entry name" value="P-loop containing nucleotide triphosphate hydrolases"/>
    <property type="match status" value="1"/>
</dbReference>
<dbReference type="PROSITE" id="PS50893">
    <property type="entry name" value="ABC_TRANSPORTER_2"/>
    <property type="match status" value="1"/>
</dbReference>
<keyword evidence="4 6" id="KW-0067">ATP-binding</keyword>
<name>A0A1M6DE35_9CLOT</name>
<keyword evidence="2" id="KW-0813">Transport</keyword>
<evidence type="ECO:0000259" key="5">
    <source>
        <dbReference type="PROSITE" id="PS50893"/>
    </source>
</evidence>
<dbReference type="GO" id="GO:0005524">
    <property type="term" value="F:ATP binding"/>
    <property type="evidence" value="ECO:0007669"/>
    <property type="project" value="UniProtKB-KW"/>
</dbReference>